<feature type="transmembrane region" description="Helical" evidence="1">
    <location>
        <begin position="95"/>
        <end position="116"/>
    </location>
</feature>
<protein>
    <submittedName>
        <fullName evidence="3">Uncharacterized protein</fullName>
    </submittedName>
</protein>
<sequence>MAVLLVGTLSLVTSLDAWIGPEEEMSVPKVEVNLCALVFFTGPGLLVTRMLLLHGRPFDPAVPEACWLAIVAGVFGWVVVAILGGVLFGEEAVTGFAWVVVMGLAGLLGYGQGVRARYEQVMANKRSQPRTAQDASGLLVGREREDASYVDI</sequence>
<dbReference type="Gramene" id="TVU26150">
    <property type="protein sequence ID" value="TVU26150"/>
    <property type="gene ID" value="EJB05_28686"/>
</dbReference>
<keyword evidence="1" id="KW-1133">Transmembrane helix</keyword>
<accession>A0A5J9USX4</accession>
<dbReference type="EMBL" id="RWGY01000013">
    <property type="protein sequence ID" value="TVU26150.1"/>
    <property type="molecule type" value="Genomic_DNA"/>
</dbReference>
<keyword evidence="4" id="KW-1185">Reference proteome</keyword>
<keyword evidence="2" id="KW-0732">Signal</keyword>
<feature type="chain" id="PRO_5023847027" evidence="2">
    <location>
        <begin position="18"/>
        <end position="152"/>
    </location>
</feature>
<name>A0A5J9USX4_9POAL</name>
<feature type="transmembrane region" description="Helical" evidence="1">
    <location>
        <begin position="65"/>
        <end position="89"/>
    </location>
</feature>
<evidence type="ECO:0000313" key="4">
    <source>
        <dbReference type="Proteomes" id="UP000324897"/>
    </source>
</evidence>
<comment type="caution">
    <text evidence="3">The sequence shown here is derived from an EMBL/GenBank/DDBJ whole genome shotgun (WGS) entry which is preliminary data.</text>
</comment>
<evidence type="ECO:0000313" key="3">
    <source>
        <dbReference type="EMBL" id="TVU26150.1"/>
    </source>
</evidence>
<evidence type="ECO:0000256" key="2">
    <source>
        <dbReference type="SAM" id="SignalP"/>
    </source>
</evidence>
<dbReference type="AlphaFoldDB" id="A0A5J9USX4"/>
<dbReference type="OrthoDB" id="693095at2759"/>
<reference evidence="3 4" key="1">
    <citation type="journal article" date="2019" name="Sci. Rep.">
        <title>A high-quality genome of Eragrostis curvula grass provides insights into Poaceae evolution and supports new strategies to enhance forage quality.</title>
        <authorList>
            <person name="Carballo J."/>
            <person name="Santos B.A.C.M."/>
            <person name="Zappacosta D."/>
            <person name="Garbus I."/>
            <person name="Selva J.P."/>
            <person name="Gallo C.A."/>
            <person name="Diaz A."/>
            <person name="Albertini E."/>
            <person name="Caccamo M."/>
            <person name="Echenique V."/>
        </authorList>
    </citation>
    <scope>NUCLEOTIDE SEQUENCE [LARGE SCALE GENOMIC DNA]</scope>
    <source>
        <strain evidence="4">cv. Victoria</strain>
        <tissue evidence="3">Leaf</tissue>
    </source>
</reference>
<evidence type="ECO:0000256" key="1">
    <source>
        <dbReference type="SAM" id="Phobius"/>
    </source>
</evidence>
<gene>
    <name evidence="3" type="ORF">EJB05_28686</name>
</gene>
<dbReference type="Proteomes" id="UP000324897">
    <property type="component" value="Chromosome 2"/>
</dbReference>
<organism evidence="3 4">
    <name type="scientific">Eragrostis curvula</name>
    <name type="common">weeping love grass</name>
    <dbReference type="NCBI Taxonomy" id="38414"/>
    <lineage>
        <taxon>Eukaryota</taxon>
        <taxon>Viridiplantae</taxon>
        <taxon>Streptophyta</taxon>
        <taxon>Embryophyta</taxon>
        <taxon>Tracheophyta</taxon>
        <taxon>Spermatophyta</taxon>
        <taxon>Magnoliopsida</taxon>
        <taxon>Liliopsida</taxon>
        <taxon>Poales</taxon>
        <taxon>Poaceae</taxon>
        <taxon>PACMAD clade</taxon>
        <taxon>Chloridoideae</taxon>
        <taxon>Eragrostideae</taxon>
        <taxon>Eragrostidinae</taxon>
        <taxon>Eragrostis</taxon>
    </lineage>
</organism>
<feature type="transmembrane region" description="Helical" evidence="1">
    <location>
        <begin position="33"/>
        <end position="53"/>
    </location>
</feature>
<feature type="signal peptide" evidence="2">
    <location>
        <begin position="1"/>
        <end position="17"/>
    </location>
</feature>
<feature type="non-terminal residue" evidence="3">
    <location>
        <position position="1"/>
    </location>
</feature>
<keyword evidence="1" id="KW-0472">Membrane</keyword>
<keyword evidence="1" id="KW-0812">Transmembrane</keyword>
<proteinExistence type="predicted"/>